<dbReference type="Ensembl" id="ENSSMRT00000025137.1">
    <property type="protein sequence ID" value="ENSSMRP00000021453.1"/>
    <property type="gene ID" value="ENSSMRG00000016688.1"/>
</dbReference>
<evidence type="ECO:0000313" key="3">
    <source>
        <dbReference type="Proteomes" id="UP000694421"/>
    </source>
</evidence>
<keyword evidence="1" id="KW-0732">Signal</keyword>
<name>A0A8D0DTA3_SALMN</name>
<reference evidence="2" key="1">
    <citation type="submission" date="2025-08" db="UniProtKB">
        <authorList>
            <consortium name="Ensembl"/>
        </authorList>
    </citation>
    <scope>IDENTIFICATION</scope>
</reference>
<keyword evidence="3" id="KW-1185">Reference proteome</keyword>
<reference evidence="2" key="2">
    <citation type="submission" date="2025-09" db="UniProtKB">
        <authorList>
            <consortium name="Ensembl"/>
        </authorList>
    </citation>
    <scope>IDENTIFICATION</scope>
</reference>
<organism evidence="2 3">
    <name type="scientific">Salvator merianae</name>
    <name type="common">Argentine black and white tegu</name>
    <name type="synonym">Tupinambis merianae</name>
    <dbReference type="NCBI Taxonomy" id="96440"/>
    <lineage>
        <taxon>Eukaryota</taxon>
        <taxon>Metazoa</taxon>
        <taxon>Chordata</taxon>
        <taxon>Craniata</taxon>
        <taxon>Vertebrata</taxon>
        <taxon>Euteleostomi</taxon>
        <taxon>Lepidosauria</taxon>
        <taxon>Squamata</taxon>
        <taxon>Bifurcata</taxon>
        <taxon>Unidentata</taxon>
        <taxon>Episquamata</taxon>
        <taxon>Laterata</taxon>
        <taxon>Teiioidea</taxon>
        <taxon>Teiidae</taxon>
        <taxon>Salvator</taxon>
    </lineage>
</organism>
<dbReference type="Proteomes" id="UP000694421">
    <property type="component" value="Unplaced"/>
</dbReference>
<protein>
    <submittedName>
        <fullName evidence="2">Uncharacterized protein</fullName>
    </submittedName>
</protein>
<feature type="signal peptide" evidence="1">
    <location>
        <begin position="1"/>
        <end position="27"/>
    </location>
</feature>
<feature type="chain" id="PRO_5034327783" evidence="1">
    <location>
        <begin position="28"/>
        <end position="85"/>
    </location>
</feature>
<dbReference type="AlphaFoldDB" id="A0A8D0DTA3"/>
<evidence type="ECO:0000256" key="1">
    <source>
        <dbReference type="SAM" id="SignalP"/>
    </source>
</evidence>
<proteinExistence type="predicted"/>
<sequence length="85" mass="9585">PQKPGKMLLGSGVWHGLLLLLPPLCIQQLQRMVLSSCWNKSCCSLLPANILYFTKDGLMWSFKMPQTGVSFQKSCPHMTFEITPM</sequence>
<accession>A0A8D0DTA3</accession>
<evidence type="ECO:0000313" key="2">
    <source>
        <dbReference type="Ensembl" id="ENSSMRP00000021453.1"/>
    </source>
</evidence>